<name>A0A7C1GSF1_9BACT</name>
<dbReference type="EMBL" id="DSBT01000108">
    <property type="protein sequence ID" value="HDP77300.1"/>
    <property type="molecule type" value="Genomic_DNA"/>
</dbReference>
<reference evidence="1" key="1">
    <citation type="journal article" date="2020" name="mSystems">
        <title>Genome- and Community-Level Interaction Insights into Carbon Utilization and Element Cycling Functions of Hydrothermarchaeota in Hydrothermal Sediment.</title>
        <authorList>
            <person name="Zhou Z."/>
            <person name="Liu Y."/>
            <person name="Xu W."/>
            <person name="Pan J."/>
            <person name="Luo Z.H."/>
            <person name="Li M."/>
        </authorList>
    </citation>
    <scope>NUCLEOTIDE SEQUENCE [LARGE SCALE GENOMIC DNA]</scope>
    <source>
        <strain evidence="1">SpSt-1179</strain>
    </source>
</reference>
<protein>
    <submittedName>
        <fullName evidence="1">Uncharacterized protein</fullName>
    </submittedName>
</protein>
<sequence>MGRKTEPHEVISHGLYLYRGSNAQVAEEIYRKVIEGKMKAEWYVNGVLYRWSGPGKERVIKLVTA</sequence>
<dbReference type="AlphaFoldDB" id="A0A7C1GSF1"/>
<proteinExistence type="predicted"/>
<evidence type="ECO:0000313" key="1">
    <source>
        <dbReference type="EMBL" id="HDP77300.1"/>
    </source>
</evidence>
<accession>A0A7C1GSF1</accession>
<dbReference type="Proteomes" id="UP000886198">
    <property type="component" value="Unassembled WGS sequence"/>
</dbReference>
<comment type="caution">
    <text evidence="1">The sequence shown here is derived from an EMBL/GenBank/DDBJ whole genome shotgun (WGS) entry which is preliminary data.</text>
</comment>
<organism evidence="1">
    <name type="scientific">Mesotoga infera</name>
    <dbReference type="NCBI Taxonomy" id="1236046"/>
    <lineage>
        <taxon>Bacteria</taxon>
        <taxon>Thermotogati</taxon>
        <taxon>Thermotogota</taxon>
        <taxon>Thermotogae</taxon>
        <taxon>Kosmotogales</taxon>
        <taxon>Kosmotogaceae</taxon>
        <taxon>Mesotoga</taxon>
    </lineage>
</organism>
<gene>
    <name evidence="1" type="ORF">ENN47_03780</name>
</gene>